<name>A0A366FSX2_9HYPH</name>
<dbReference type="RefSeq" id="WP_113887586.1">
    <property type="nucleotide sequence ID" value="NZ_QNRK01000002.1"/>
</dbReference>
<sequence length="519" mass="59471">MGSSRITYSQLLETNNLIQANADETYWLCVTRTVQESKLFPVPAYMMLSYMMAYYRYPSLLRKIEQRMSAEEIGDRARNAGIKIQNPSMGWALPGFYLLGREWLISLGLIRPQDALDDLVYLMDFWKRFQLSWHRNNGHITNKEFGHRGQFLPERTVQVFHADMYDCKAGDDLHEAAQAFMAAASQYGFLISCESRISLHNSGPYKIAEDREMIVRDFMDLSESDFPWLDGVAADVPYNNITVTMAVKDCHFYLVDDWGSFESKPEFTADKLVGVGLYTSDTLSDGYLPVAMGSREELTACFKTLTEKVKDATNKLWRRLAGWSRDQMIDAGAITYFSIVKDLAHVAGVYEVDDWMMVDERAERFRPLFNDEYSRDALVALCIGTHTSHRLSEYTMMQHSNGPQRLYSLIPYSILQGDSYTTTCGPVYPGTSCLPAKVDRYNTTRGVIGLEEYNRLAREVRPPALDPKYRHLCETWVKYHAGEPLADELYRIDQANSRLLRGKGSGLRRADVEKLRNPR</sequence>
<protein>
    <submittedName>
        <fullName evidence="1">Uncharacterized protein</fullName>
    </submittedName>
</protein>
<evidence type="ECO:0000313" key="2">
    <source>
        <dbReference type="Proteomes" id="UP000253529"/>
    </source>
</evidence>
<evidence type="ECO:0000313" key="1">
    <source>
        <dbReference type="EMBL" id="RBP17631.1"/>
    </source>
</evidence>
<dbReference type="EMBL" id="QNRK01000002">
    <property type="protein sequence ID" value="RBP17631.1"/>
    <property type="molecule type" value="Genomic_DNA"/>
</dbReference>
<dbReference type="OrthoDB" id="3559921at2"/>
<comment type="caution">
    <text evidence="1">The sequence shown here is derived from an EMBL/GenBank/DDBJ whole genome shotgun (WGS) entry which is preliminary data.</text>
</comment>
<organism evidence="1 2">
    <name type="scientific">Roseiarcus fermentans</name>
    <dbReference type="NCBI Taxonomy" id="1473586"/>
    <lineage>
        <taxon>Bacteria</taxon>
        <taxon>Pseudomonadati</taxon>
        <taxon>Pseudomonadota</taxon>
        <taxon>Alphaproteobacteria</taxon>
        <taxon>Hyphomicrobiales</taxon>
        <taxon>Roseiarcaceae</taxon>
        <taxon>Roseiarcus</taxon>
    </lineage>
</organism>
<dbReference type="Proteomes" id="UP000253529">
    <property type="component" value="Unassembled WGS sequence"/>
</dbReference>
<accession>A0A366FSX2</accession>
<dbReference type="AlphaFoldDB" id="A0A366FSX2"/>
<keyword evidence="2" id="KW-1185">Reference proteome</keyword>
<gene>
    <name evidence="1" type="ORF">DFR50_102123</name>
</gene>
<proteinExistence type="predicted"/>
<reference evidence="1 2" key="1">
    <citation type="submission" date="2018-06" db="EMBL/GenBank/DDBJ databases">
        <title>Genomic Encyclopedia of Type Strains, Phase IV (KMG-IV): sequencing the most valuable type-strain genomes for metagenomic binning, comparative biology and taxonomic classification.</title>
        <authorList>
            <person name="Goeker M."/>
        </authorList>
    </citation>
    <scope>NUCLEOTIDE SEQUENCE [LARGE SCALE GENOMIC DNA]</scope>
    <source>
        <strain evidence="1 2">DSM 24875</strain>
    </source>
</reference>